<organism evidence="5 6">
    <name type="scientific">Cichlidogyrus casuarinus</name>
    <dbReference type="NCBI Taxonomy" id="1844966"/>
    <lineage>
        <taxon>Eukaryota</taxon>
        <taxon>Metazoa</taxon>
        <taxon>Spiralia</taxon>
        <taxon>Lophotrochozoa</taxon>
        <taxon>Platyhelminthes</taxon>
        <taxon>Monogenea</taxon>
        <taxon>Monopisthocotylea</taxon>
        <taxon>Dactylogyridea</taxon>
        <taxon>Ancyrocephalidae</taxon>
        <taxon>Cichlidogyrus</taxon>
    </lineage>
</organism>
<comment type="caution">
    <text evidence="5">The sequence shown here is derived from an EMBL/GenBank/DDBJ whole genome shotgun (WGS) entry which is preliminary data.</text>
</comment>
<dbReference type="EMBL" id="JBJKFK010000056">
    <property type="protein sequence ID" value="KAL3320381.1"/>
    <property type="molecule type" value="Genomic_DNA"/>
</dbReference>
<evidence type="ECO:0000256" key="3">
    <source>
        <dbReference type="SAM" id="MobiDB-lite"/>
    </source>
</evidence>
<name>A0ABD2QNR3_9PLAT</name>
<dbReference type="SUPFAM" id="SSF49562">
    <property type="entry name" value="C2 domain (Calcium/lipid-binding domain, CaLB)"/>
    <property type="match status" value="1"/>
</dbReference>
<dbReference type="SMART" id="SM00239">
    <property type="entry name" value="C2"/>
    <property type="match status" value="1"/>
</dbReference>
<dbReference type="Gene3D" id="2.60.40.150">
    <property type="entry name" value="C2 domain"/>
    <property type="match status" value="1"/>
</dbReference>
<dbReference type="AlphaFoldDB" id="A0ABD2QNR3"/>
<feature type="region of interest" description="Disordered" evidence="3">
    <location>
        <begin position="1"/>
        <end position="25"/>
    </location>
</feature>
<keyword evidence="1" id="KW-0479">Metal-binding</keyword>
<keyword evidence="6" id="KW-1185">Reference proteome</keyword>
<evidence type="ECO:0000313" key="5">
    <source>
        <dbReference type="EMBL" id="KAL3320381.1"/>
    </source>
</evidence>
<dbReference type="PROSITE" id="PS50004">
    <property type="entry name" value="C2"/>
    <property type="match status" value="1"/>
</dbReference>
<evidence type="ECO:0000256" key="1">
    <source>
        <dbReference type="ARBA" id="ARBA00022723"/>
    </source>
</evidence>
<sequence>MQFSDAMAREHTFCSSGDNNKSRSSEKICKSLELRVIAAKNLKSLDISGESDPYCVVKLNRVIVGKTIVIKNCNNPTWNEMFRIPMPGLNGSLKFVIQLFSEFYSFHSSMSMTRMFSGAIVWEL</sequence>
<evidence type="ECO:0000313" key="6">
    <source>
        <dbReference type="Proteomes" id="UP001626550"/>
    </source>
</evidence>
<evidence type="ECO:0000256" key="2">
    <source>
        <dbReference type="ARBA" id="ARBA00022837"/>
    </source>
</evidence>
<dbReference type="CDD" id="cd00030">
    <property type="entry name" value="C2"/>
    <property type="match status" value="1"/>
</dbReference>
<dbReference type="Proteomes" id="UP001626550">
    <property type="component" value="Unassembled WGS sequence"/>
</dbReference>
<evidence type="ECO:0000259" key="4">
    <source>
        <dbReference type="PROSITE" id="PS50004"/>
    </source>
</evidence>
<dbReference type="InterPro" id="IPR035892">
    <property type="entry name" value="C2_domain_sf"/>
</dbReference>
<dbReference type="Pfam" id="PF00168">
    <property type="entry name" value="C2"/>
    <property type="match status" value="1"/>
</dbReference>
<dbReference type="InterPro" id="IPR000008">
    <property type="entry name" value="C2_dom"/>
</dbReference>
<dbReference type="GO" id="GO:0046872">
    <property type="term" value="F:metal ion binding"/>
    <property type="evidence" value="ECO:0007669"/>
    <property type="project" value="UniProtKB-KW"/>
</dbReference>
<keyword evidence="2" id="KW-0106">Calcium</keyword>
<dbReference type="PANTHER" id="PTHR45911:SF4">
    <property type="entry name" value="MULTIPLE C2 AND TRANSMEMBRANE DOMAIN-CONTAINING PROTEIN"/>
    <property type="match status" value="1"/>
</dbReference>
<proteinExistence type="predicted"/>
<gene>
    <name evidence="5" type="ORF">Ciccas_000941</name>
</gene>
<feature type="domain" description="C2" evidence="4">
    <location>
        <begin position="15"/>
        <end position="124"/>
    </location>
</feature>
<reference evidence="5 6" key="1">
    <citation type="submission" date="2024-11" db="EMBL/GenBank/DDBJ databases">
        <title>Adaptive evolution of stress response genes in parasites aligns with host niche diversity.</title>
        <authorList>
            <person name="Hahn C."/>
            <person name="Resl P."/>
        </authorList>
    </citation>
    <scope>NUCLEOTIDE SEQUENCE [LARGE SCALE GENOMIC DNA]</scope>
    <source>
        <strain evidence="5">EGGRZ-B1_66</strain>
        <tissue evidence="5">Body</tissue>
    </source>
</reference>
<dbReference type="PANTHER" id="PTHR45911">
    <property type="entry name" value="C2 DOMAIN-CONTAINING PROTEIN"/>
    <property type="match status" value="1"/>
</dbReference>
<protein>
    <recommendedName>
        <fullName evidence="4">C2 domain-containing protein</fullName>
    </recommendedName>
</protein>
<accession>A0ABD2QNR3</accession>